<dbReference type="Proteomes" id="UP000019114">
    <property type="component" value="Unassembled WGS sequence"/>
</dbReference>
<gene>
    <name evidence="1" type="ORF">PFNF135_01284</name>
</gene>
<proteinExistence type="predicted"/>
<name>W4IKW2_PLAFA</name>
<reference evidence="1 2" key="2">
    <citation type="submission" date="2013-02" db="EMBL/GenBank/DDBJ databases">
        <title>The Genome Sequence of Plasmodium falciparum NF135/5.C10.</title>
        <authorList>
            <consortium name="The Broad Institute Genome Sequencing Platform"/>
            <consortium name="The Broad Institute Genome Sequencing Center for Infectious Disease"/>
            <person name="Neafsey D."/>
            <person name="Cheeseman I."/>
            <person name="Volkman S."/>
            <person name="Adams J."/>
            <person name="Walker B."/>
            <person name="Young S.K."/>
            <person name="Zeng Q."/>
            <person name="Gargeya S."/>
            <person name="Fitzgerald M."/>
            <person name="Haas B."/>
            <person name="Abouelleil A."/>
            <person name="Alvarado L."/>
            <person name="Arachchi H.M."/>
            <person name="Berlin A.M."/>
            <person name="Chapman S.B."/>
            <person name="Dewar J."/>
            <person name="Goldberg J."/>
            <person name="Griggs A."/>
            <person name="Gujja S."/>
            <person name="Hansen M."/>
            <person name="Howarth C."/>
            <person name="Imamovic A."/>
            <person name="Larimer J."/>
            <person name="McCowan C."/>
            <person name="Murphy C."/>
            <person name="Neiman D."/>
            <person name="Pearson M."/>
            <person name="Priest M."/>
            <person name="Roberts A."/>
            <person name="Saif S."/>
            <person name="Shea T."/>
            <person name="Sisk P."/>
            <person name="Sykes S."/>
            <person name="Wortman J."/>
            <person name="Nusbaum C."/>
            <person name="Birren B."/>
        </authorList>
    </citation>
    <scope>NUCLEOTIDE SEQUENCE [LARGE SCALE GENOMIC DNA]</scope>
    <source>
        <strain evidence="1 2">NF135/5.C10</strain>
    </source>
</reference>
<sequence length="64" mass="7778">MLRSNHIHTTYTINIIYNIIYNKVLNIKNLKLLNFSRPLPILISYFINQYLKKEIFQKIKIKNL</sequence>
<reference evidence="1 2" key="1">
    <citation type="submission" date="2013-02" db="EMBL/GenBank/DDBJ databases">
        <title>The Genome Annotation of Plasmodium falciparum NF135/5.C10.</title>
        <authorList>
            <consortium name="The Broad Institute Genome Sequencing Platform"/>
            <consortium name="The Broad Institute Genome Sequencing Center for Infectious Disease"/>
            <person name="Neafsey D."/>
            <person name="Hoffman S."/>
            <person name="Volkman S."/>
            <person name="Rosenthal P."/>
            <person name="Walker B."/>
            <person name="Young S.K."/>
            <person name="Zeng Q."/>
            <person name="Gargeya S."/>
            <person name="Fitzgerald M."/>
            <person name="Haas B."/>
            <person name="Abouelleil A."/>
            <person name="Allen A.W."/>
            <person name="Alvarado L."/>
            <person name="Arachchi H.M."/>
            <person name="Berlin A.M."/>
            <person name="Chapman S.B."/>
            <person name="Gainer-Dewar J."/>
            <person name="Goldberg J."/>
            <person name="Griggs A."/>
            <person name="Gujja S."/>
            <person name="Hansen M."/>
            <person name="Howarth C."/>
            <person name="Imamovic A."/>
            <person name="Ireland A."/>
            <person name="Larimer J."/>
            <person name="McCowan C."/>
            <person name="Murphy C."/>
            <person name="Pearson M."/>
            <person name="Poon T.W."/>
            <person name="Priest M."/>
            <person name="Roberts A."/>
            <person name="Saif S."/>
            <person name="Shea T."/>
            <person name="Sisk P."/>
            <person name="Sykes S."/>
            <person name="Wortman J."/>
            <person name="Nusbaum C."/>
            <person name="Birren B."/>
        </authorList>
    </citation>
    <scope>NUCLEOTIDE SEQUENCE [LARGE SCALE GENOMIC DNA]</scope>
    <source>
        <strain evidence="1 2">NF135/5.C10</strain>
    </source>
</reference>
<evidence type="ECO:0000313" key="2">
    <source>
        <dbReference type="Proteomes" id="UP000019114"/>
    </source>
</evidence>
<protein>
    <submittedName>
        <fullName evidence="1">Uncharacterized protein</fullName>
    </submittedName>
</protein>
<evidence type="ECO:0000313" key="1">
    <source>
        <dbReference type="EMBL" id="ETW44338.1"/>
    </source>
</evidence>
<organism evidence="1 2">
    <name type="scientific">Plasmodium falciparum NF135/5.C10</name>
    <dbReference type="NCBI Taxonomy" id="1036726"/>
    <lineage>
        <taxon>Eukaryota</taxon>
        <taxon>Sar</taxon>
        <taxon>Alveolata</taxon>
        <taxon>Apicomplexa</taxon>
        <taxon>Aconoidasida</taxon>
        <taxon>Haemosporida</taxon>
        <taxon>Plasmodiidae</taxon>
        <taxon>Plasmodium</taxon>
        <taxon>Plasmodium (Laverania)</taxon>
    </lineage>
</organism>
<dbReference type="AlphaFoldDB" id="W4IKW2"/>
<dbReference type="EMBL" id="KI926028">
    <property type="protein sequence ID" value="ETW44338.1"/>
    <property type="molecule type" value="Genomic_DNA"/>
</dbReference>
<accession>W4IKW2</accession>